<comment type="catalytic activity">
    <reaction evidence="2 18 19">
        <text>(6R)-NADPHX = (6S)-NADPHX</text>
        <dbReference type="Rhea" id="RHEA:32227"/>
        <dbReference type="ChEBI" id="CHEBI:64076"/>
        <dbReference type="ChEBI" id="CHEBI:64077"/>
        <dbReference type="EC" id="5.1.99.6"/>
    </reaction>
</comment>
<evidence type="ECO:0000256" key="17">
    <source>
        <dbReference type="HAMAP-Rule" id="MF_01965"/>
    </source>
</evidence>
<dbReference type="PROSITE" id="PS51383">
    <property type="entry name" value="YJEF_C_3"/>
    <property type="match status" value="1"/>
</dbReference>
<keyword evidence="12 17" id="KW-0456">Lyase</keyword>
<dbReference type="Gene3D" id="3.40.50.10260">
    <property type="entry name" value="YjeF N-terminal domain"/>
    <property type="match status" value="1"/>
</dbReference>
<evidence type="ECO:0000259" key="20">
    <source>
        <dbReference type="PROSITE" id="PS51383"/>
    </source>
</evidence>
<dbReference type="EC" id="4.2.1.136" evidence="19"/>
<evidence type="ECO:0000256" key="12">
    <source>
        <dbReference type="ARBA" id="ARBA00023239"/>
    </source>
</evidence>
<keyword evidence="5 18" id="KW-0479">Metal-binding</keyword>
<name>A0ABU3CYW8_9FLAO</name>
<dbReference type="PANTHER" id="PTHR12592:SF0">
    <property type="entry name" value="ATP-DEPENDENT (S)-NAD(P)H-HYDRATE DEHYDRATASE"/>
    <property type="match status" value="1"/>
</dbReference>
<dbReference type="NCBIfam" id="TIGR00197">
    <property type="entry name" value="yjeF_nterm"/>
    <property type="match status" value="1"/>
</dbReference>
<comment type="caution">
    <text evidence="17">Lacks conserved residue(s) required for the propagation of feature annotation.</text>
</comment>
<feature type="binding site" evidence="18">
    <location>
        <position position="163"/>
    </location>
    <ligand>
        <name>K(+)</name>
        <dbReference type="ChEBI" id="CHEBI:29103"/>
    </ligand>
</feature>
<dbReference type="Pfam" id="PF01256">
    <property type="entry name" value="Carb_kinase"/>
    <property type="match status" value="1"/>
</dbReference>
<feature type="binding site" evidence="18">
    <location>
        <begin position="58"/>
        <end position="62"/>
    </location>
    <ligand>
        <name>(6S)-NADPHX</name>
        <dbReference type="ChEBI" id="CHEBI:64076"/>
    </ligand>
</feature>
<dbReference type="PANTHER" id="PTHR12592">
    <property type="entry name" value="ATP-DEPENDENT (S)-NAD(P)H-HYDRATE DEHYDRATASE FAMILY MEMBER"/>
    <property type="match status" value="1"/>
</dbReference>
<feature type="domain" description="YjeF C-terminal" evidence="20">
    <location>
        <begin position="228"/>
        <end position="500"/>
    </location>
</feature>
<dbReference type="PROSITE" id="PS01050">
    <property type="entry name" value="YJEF_C_2"/>
    <property type="match status" value="1"/>
</dbReference>
<comment type="caution">
    <text evidence="22">The sequence shown here is derived from an EMBL/GenBank/DDBJ whole genome shotgun (WGS) entry which is preliminary data.</text>
</comment>
<comment type="function">
    <text evidence="17">Catalyzes the dehydration of the S-form of NAD(P)HX at the expense of ADP, which is converted to AMP. Together with NAD(P)HX epimerase, which catalyzes the epimerization of the S- and R-forms, the enzyme allows the repair of both epimers of NAD(P)HX, a damaged form of NAD(P)H that is a result of enzymatic or heat-dependent hydration.</text>
</comment>
<protein>
    <recommendedName>
        <fullName evidence="19">Bifunctional NAD(P)H-hydrate repair enzyme</fullName>
    </recommendedName>
    <alternativeName>
        <fullName evidence="19">Nicotinamide nucleotide repair protein</fullName>
    </alternativeName>
    <domain>
        <recommendedName>
            <fullName evidence="19">ADP-dependent (S)-NAD(P)H-hydrate dehydratase</fullName>
            <ecNumber evidence="19">4.2.1.136</ecNumber>
        </recommendedName>
        <alternativeName>
            <fullName evidence="19">ADP-dependent NAD(P)HX dehydratase</fullName>
        </alternativeName>
    </domain>
    <domain>
        <recommendedName>
            <fullName evidence="19">NAD(P)H-hydrate epimerase</fullName>
            <ecNumber evidence="19">5.1.99.6</ecNumber>
        </recommendedName>
    </domain>
</protein>
<dbReference type="HAMAP" id="MF_01965">
    <property type="entry name" value="NADHX_dehydratase"/>
    <property type="match status" value="1"/>
</dbReference>
<evidence type="ECO:0000256" key="10">
    <source>
        <dbReference type="ARBA" id="ARBA00023027"/>
    </source>
</evidence>
<evidence type="ECO:0000256" key="3">
    <source>
        <dbReference type="ARBA" id="ARBA00006001"/>
    </source>
</evidence>
<evidence type="ECO:0000259" key="21">
    <source>
        <dbReference type="PROSITE" id="PS51385"/>
    </source>
</evidence>
<keyword evidence="6 17" id="KW-0547">Nucleotide-binding</keyword>
<dbReference type="InterPro" id="IPR036652">
    <property type="entry name" value="YjeF_N_dom_sf"/>
</dbReference>
<keyword evidence="8 17" id="KW-0521">NADP</keyword>
<comment type="catalytic activity">
    <reaction evidence="15 17 19">
        <text>(6S)-NADHX + ADP = AMP + phosphate + NADH + H(+)</text>
        <dbReference type="Rhea" id="RHEA:32223"/>
        <dbReference type="ChEBI" id="CHEBI:15378"/>
        <dbReference type="ChEBI" id="CHEBI:43474"/>
        <dbReference type="ChEBI" id="CHEBI:57945"/>
        <dbReference type="ChEBI" id="CHEBI:64074"/>
        <dbReference type="ChEBI" id="CHEBI:456215"/>
        <dbReference type="ChEBI" id="CHEBI:456216"/>
        <dbReference type="EC" id="4.2.1.136"/>
    </reaction>
</comment>
<evidence type="ECO:0000256" key="2">
    <source>
        <dbReference type="ARBA" id="ARBA00000909"/>
    </source>
</evidence>
<keyword evidence="23" id="KW-1185">Reference proteome</keyword>
<organism evidence="22 23">
    <name type="scientific">Autumnicola edwardsiae</name>
    <dbReference type="NCBI Taxonomy" id="3075594"/>
    <lineage>
        <taxon>Bacteria</taxon>
        <taxon>Pseudomonadati</taxon>
        <taxon>Bacteroidota</taxon>
        <taxon>Flavobacteriia</taxon>
        <taxon>Flavobacteriales</taxon>
        <taxon>Flavobacteriaceae</taxon>
        <taxon>Autumnicola</taxon>
    </lineage>
</organism>
<comment type="similarity">
    <text evidence="3 19">In the N-terminal section; belongs to the NnrE/AIBP family.</text>
</comment>
<feature type="binding site" evidence="17">
    <location>
        <position position="441"/>
    </location>
    <ligand>
        <name>(6S)-NADPHX</name>
        <dbReference type="ChEBI" id="CHEBI:64076"/>
    </ligand>
</feature>
<dbReference type="InterPro" id="IPR017953">
    <property type="entry name" value="Carbohydrate_kinase_pred_CS"/>
</dbReference>
<feature type="binding site" evidence="18">
    <location>
        <position position="160"/>
    </location>
    <ligand>
        <name>(6S)-NADPHX</name>
        <dbReference type="ChEBI" id="CHEBI:64076"/>
    </ligand>
</feature>
<evidence type="ECO:0000256" key="19">
    <source>
        <dbReference type="PIRNR" id="PIRNR017184"/>
    </source>
</evidence>
<comment type="cofactor">
    <cofactor evidence="18 19">
        <name>K(+)</name>
        <dbReference type="ChEBI" id="CHEBI:29103"/>
    </cofactor>
    <text evidence="18 19">Binds 1 potassium ion per subunit.</text>
</comment>
<gene>
    <name evidence="17" type="primary">nnrD</name>
    <name evidence="18" type="synonym">nnrE</name>
    <name evidence="22" type="ORF">RM529_15365</name>
</gene>
<evidence type="ECO:0000256" key="7">
    <source>
        <dbReference type="ARBA" id="ARBA00022840"/>
    </source>
</evidence>
<feature type="binding site" evidence="18">
    <location>
        <begin position="131"/>
        <end position="137"/>
    </location>
    <ligand>
        <name>(6S)-NADPHX</name>
        <dbReference type="ChEBI" id="CHEBI:64076"/>
    </ligand>
</feature>
<evidence type="ECO:0000256" key="11">
    <source>
        <dbReference type="ARBA" id="ARBA00023235"/>
    </source>
</evidence>
<feature type="binding site" evidence="18">
    <location>
        <position position="127"/>
    </location>
    <ligand>
        <name>K(+)</name>
        <dbReference type="ChEBI" id="CHEBI:29103"/>
    </ligand>
</feature>
<dbReference type="InterPro" id="IPR004443">
    <property type="entry name" value="YjeF_N_dom"/>
</dbReference>
<proteinExistence type="inferred from homology"/>
<evidence type="ECO:0000256" key="16">
    <source>
        <dbReference type="ARBA" id="ARBA00049209"/>
    </source>
</evidence>
<feature type="domain" description="YjeF N-terminal" evidence="21">
    <location>
        <begin position="9"/>
        <end position="218"/>
    </location>
</feature>
<evidence type="ECO:0000256" key="13">
    <source>
        <dbReference type="ARBA" id="ARBA00023268"/>
    </source>
</evidence>
<keyword evidence="10 17" id="KW-0520">NAD</keyword>
<evidence type="ECO:0000313" key="23">
    <source>
        <dbReference type="Proteomes" id="UP001248819"/>
    </source>
</evidence>
<evidence type="ECO:0000256" key="15">
    <source>
        <dbReference type="ARBA" id="ARBA00048238"/>
    </source>
</evidence>
<dbReference type="PROSITE" id="PS51385">
    <property type="entry name" value="YJEF_N"/>
    <property type="match status" value="1"/>
</dbReference>
<dbReference type="InterPro" id="IPR000631">
    <property type="entry name" value="CARKD"/>
</dbReference>
<evidence type="ECO:0000256" key="4">
    <source>
        <dbReference type="ARBA" id="ARBA00009524"/>
    </source>
</evidence>
<comment type="subunit">
    <text evidence="17">Homotetramer.</text>
</comment>
<comment type="catalytic activity">
    <reaction evidence="1 18 19">
        <text>(6R)-NADHX = (6S)-NADHX</text>
        <dbReference type="Rhea" id="RHEA:32215"/>
        <dbReference type="ChEBI" id="CHEBI:64074"/>
        <dbReference type="ChEBI" id="CHEBI:64075"/>
        <dbReference type="EC" id="5.1.99.6"/>
    </reaction>
</comment>
<dbReference type="NCBIfam" id="TIGR00196">
    <property type="entry name" value="yjeF_cterm"/>
    <property type="match status" value="1"/>
</dbReference>
<comment type="similarity">
    <text evidence="4 19">In the C-terminal section; belongs to the NnrD/CARKD family.</text>
</comment>
<dbReference type="SUPFAM" id="SSF53613">
    <property type="entry name" value="Ribokinase-like"/>
    <property type="match status" value="1"/>
</dbReference>
<feature type="binding site" evidence="18">
    <location>
        <position position="59"/>
    </location>
    <ligand>
        <name>K(+)</name>
        <dbReference type="ChEBI" id="CHEBI:29103"/>
    </ligand>
</feature>
<feature type="binding site" evidence="17">
    <location>
        <position position="440"/>
    </location>
    <ligand>
        <name>AMP</name>
        <dbReference type="ChEBI" id="CHEBI:456215"/>
    </ligand>
</feature>
<evidence type="ECO:0000313" key="22">
    <source>
        <dbReference type="EMBL" id="MDT0651534.1"/>
    </source>
</evidence>
<dbReference type="EMBL" id="JAVRHP010000126">
    <property type="protein sequence ID" value="MDT0651534.1"/>
    <property type="molecule type" value="Genomic_DNA"/>
</dbReference>
<feature type="binding site" evidence="17">
    <location>
        <position position="326"/>
    </location>
    <ligand>
        <name>(6S)-NADPHX</name>
        <dbReference type="ChEBI" id="CHEBI:64076"/>
    </ligand>
</feature>
<dbReference type="RefSeq" id="WP_311485636.1">
    <property type="nucleotide sequence ID" value="NZ_JAVRHP010000126.1"/>
</dbReference>
<dbReference type="Gene3D" id="3.40.1190.20">
    <property type="match status" value="1"/>
</dbReference>
<dbReference type="Proteomes" id="UP001248819">
    <property type="component" value="Unassembled WGS sequence"/>
</dbReference>
<keyword evidence="9 18" id="KW-0630">Potassium</keyword>
<dbReference type="InterPro" id="IPR029056">
    <property type="entry name" value="Ribokinase-like"/>
</dbReference>
<evidence type="ECO:0000256" key="8">
    <source>
        <dbReference type="ARBA" id="ARBA00022857"/>
    </source>
</evidence>
<evidence type="ECO:0000256" key="9">
    <source>
        <dbReference type="ARBA" id="ARBA00022958"/>
    </source>
</evidence>
<comment type="similarity">
    <text evidence="17">Belongs to the NnrD/CARKD family.</text>
</comment>
<feature type="binding site" evidence="17">
    <location>
        <begin position="412"/>
        <end position="416"/>
    </location>
    <ligand>
        <name>AMP</name>
        <dbReference type="ChEBI" id="CHEBI:456215"/>
    </ligand>
</feature>
<dbReference type="Pfam" id="PF03853">
    <property type="entry name" value="YjeF_N"/>
    <property type="match status" value="1"/>
</dbReference>
<evidence type="ECO:0000256" key="14">
    <source>
        <dbReference type="ARBA" id="ARBA00025153"/>
    </source>
</evidence>
<dbReference type="SUPFAM" id="SSF64153">
    <property type="entry name" value="YjeF N-terminal domain-like"/>
    <property type="match status" value="1"/>
</dbReference>
<comment type="similarity">
    <text evidence="18">Belongs to the NnrE/AIBP family.</text>
</comment>
<evidence type="ECO:0000256" key="5">
    <source>
        <dbReference type="ARBA" id="ARBA00022723"/>
    </source>
</evidence>
<comment type="function">
    <text evidence="14 19">Bifunctional enzyme that catalyzes the epimerization of the S- and R-forms of NAD(P)HX and the dehydration of the S-form of NAD(P)HX at the expense of ADP, which is converted to AMP. This allows the repair of both epimers of NAD(P)HX, a damaged form of NAD(P)H that is a result of enzymatic or heat-dependent hydration.</text>
</comment>
<comment type="function">
    <text evidence="18">Catalyzes the epimerization of the S- and R-forms of NAD(P)HX, a damaged form of NAD(P)H that is a result of enzymatic or heat-dependent hydration. This is a prerequisite for the S-specific NAD(P)H-hydrate dehydratase to allow the repair of both epimers of NAD(P)HX.</text>
</comment>
<dbReference type="CDD" id="cd01171">
    <property type="entry name" value="YXKO-related"/>
    <property type="match status" value="1"/>
</dbReference>
<sequence>MKILTASQIKEADKITMNNQEISSEDLMERAATQVFKEIHERLQGADIPIKVFCGVGNNGGDGLVIARLLLEHSYKVKVFIVNYSDKRSPDFLSNYDKIKNLSNDWPVLLKGEDDFPEIAMGDFVVDAIFGIGLNRPLEGWVAKLVNFINKSSAFVLAIDMPSGLFSDKVSEEEDAVIKANFTLTFQTPKLVFFLPSTMDYVGEMQVLDIGLDRAFLSEITPSAQLIGRQEARSLYNPRNKNSHKGNFGHVLVVGGSYGKIGSVVLATTASLRTGAGLSTVFVPKCGYEIMQTSLPEAMVMTDENYEMITDIKTDLDADVVCFGMGVGRDKSTIVAFKELLKKTKKPMVIDADGLNIFSENNELLQYLPENSVLTPHPKELQRLIGEWTDDFDKIKKVQDFIRKYRLIVVLKGAHTFVFEQGNIYINSTGNPGMATAGSGDVLSGVISGLISQKYEPLFAAVLGVYLHGKSGDISAEKSSYEGMISGDIAENMGLAFSDLLSENKTNPGSD</sequence>
<feature type="binding site" evidence="17">
    <location>
        <position position="377"/>
    </location>
    <ligand>
        <name>(6S)-NADPHX</name>
        <dbReference type="ChEBI" id="CHEBI:64076"/>
    </ligand>
</feature>
<reference evidence="22 23" key="1">
    <citation type="submission" date="2023-09" db="EMBL/GenBank/DDBJ databases">
        <authorList>
            <person name="Rey-Velasco X."/>
        </authorList>
    </citation>
    <scope>NUCLEOTIDE SEQUENCE [LARGE SCALE GENOMIC DNA]</scope>
    <source>
        <strain evidence="22 23">F297</strain>
    </source>
</reference>
<comment type="catalytic activity">
    <reaction evidence="16 17 19">
        <text>(6S)-NADPHX + ADP = AMP + phosphate + NADPH + H(+)</text>
        <dbReference type="Rhea" id="RHEA:32235"/>
        <dbReference type="ChEBI" id="CHEBI:15378"/>
        <dbReference type="ChEBI" id="CHEBI:43474"/>
        <dbReference type="ChEBI" id="CHEBI:57783"/>
        <dbReference type="ChEBI" id="CHEBI:64076"/>
        <dbReference type="ChEBI" id="CHEBI:456215"/>
        <dbReference type="ChEBI" id="CHEBI:456216"/>
        <dbReference type="EC" id="4.2.1.136"/>
    </reaction>
</comment>
<evidence type="ECO:0000256" key="1">
    <source>
        <dbReference type="ARBA" id="ARBA00000013"/>
    </source>
</evidence>
<keyword evidence="7 17" id="KW-0067">ATP-binding</keyword>
<comment type="cofactor">
    <cofactor evidence="17">
        <name>Mg(2+)</name>
        <dbReference type="ChEBI" id="CHEBI:18420"/>
    </cofactor>
</comment>
<keyword evidence="11 18" id="KW-0413">Isomerase</keyword>
<evidence type="ECO:0000256" key="6">
    <source>
        <dbReference type="ARBA" id="ARBA00022741"/>
    </source>
</evidence>
<dbReference type="EC" id="5.1.99.6" evidence="19"/>
<keyword evidence="13" id="KW-0511">Multifunctional enzyme</keyword>
<accession>A0ABU3CYW8</accession>
<evidence type="ECO:0000256" key="18">
    <source>
        <dbReference type="HAMAP-Rule" id="MF_01966"/>
    </source>
</evidence>
<dbReference type="PIRSF" id="PIRSF017184">
    <property type="entry name" value="Nnr"/>
    <property type="match status" value="1"/>
</dbReference>
<dbReference type="HAMAP" id="MF_01966">
    <property type="entry name" value="NADHX_epimerase"/>
    <property type="match status" value="1"/>
</dbReference>
<dbReference type="InterPro" id="IPR030677">
    <property type="entry name" value="Nnr"/>
</dbReference>